<evidence type="ECO:0000313" key="2">
    <source>
        <dbReference type="Proteomes" id="UP000282433"/>
    </source>
</evidence>
<reference evidence="1 2" key="1">
    <citation type="submission" date="2018-12" db="EMBL/GenBank/DDBJ databases">
        <authorList>
            <consortium name="Pathogen Informatics"/>
        </authorList>
    </citation>
    <scope>NUCLEOTIDE SEQUENCE [LARGE SCALE GENOMIC DNA]</scope>
    <source>
        <strain evidence="1 2">NCTC13635</strain>
    </source>
</reference>
<dbReference type="EMBL" id="LR134162">
    <property type="protein sequence ID" value="VEB06907.1"/>
    <property type="molecule type" value="Genomic_DNA"/>
</dbReference>
<gene>
    <name evidence="1" type="ORF">NCTC13635_06373</name>
</gene>
<dbReference type="Proteomes" id="UP000282433">
    <property type="component" value="Chromosome"/>
</dbReference>
<sequence length="46" mass="5371">MLTPFSQGHSWVTGPGKCFLLFYRSNIYRVLRYEGKGVIMVYLIDN</sequence>
<accession>A0A3S4KN68</accession>
<name>A0A3S4KN68_KLEPN</name>
<dbReference type="AlphaFoldDB" id="A0A3S4KN68"/>
<proteinExistence type="predicted"/>
<organism evidence="1 2">
    <name type="scientific">Klebsiella pneumoniae</name>
    <dbReference type="NCBI Taxonomy" id="573"/>
    <lineage>
        <taxon>Bacteria</taxon>
        <taxon>Pseudomonadati</taxon>
        <taxon>Pseudomonadota</taxon>
        <taxon>Gammaproteobacteria</taxon>
        <taxon>Enterobacterales</taxon>
        <taxon>Enterobacteriaceae</taxon>
        <taxon>Klebsiella/Raoultella group</taxon>
        <taxon>Klebsiella</taxon>
        <taxon>Klebsiella pneumoniae complex</taxon>
    </lineage>
</organism>
<evidence type="ECO:0000313" key="1">
    <source>
        <dbReference type="EMBL" id="VEB06907.1"/>
    </source>
</evidence>
<protein>
    <submittedName>
        <fullName evidence="1">Uncharacterized protein</fullName>
    </submittedName>
</protein>